<gene>
    <name evidence="2" type="ordered locus">RPA1111</name>
</gene>
<feature type="transmembrane region" description="Helical" evidence="1">
    <location>
        <begin position="67"/>
        <end position="87"/>
    </location>
</feature>
<dbReference type="EMBL" id="BX572596">
    <property type="protein sequence ID" value="CAE26554.1"/>
    <property type="molecule type" value="Genomic_DNA"/>
</dbReference>
<protein>
    <submittedName>
        <fullName evidence="2">Uncharacterized protein</fullName>
    </submittedName>
</protein>
<keyword evidence="1" id="KW-0812">Transmembrane</keyword>
<name>Q6NAS0_RHOPA</name>
<proteinExistence type="predicted"/>
<keyword evidence="1" id="KW-1133">Transmembrane helix</keyword>
<keyword evidence="1" id="KW-0472">Membrane</keyword>
<evidence type="ECO:0000256" key="1">
    <source>
        <dbReference type="SAM" id="Phobius"/>
    </source>
</evidence>
<organism evidence="2">
    <name type="scientific">Rhodopseudomonas palustris (strain ATCC BAA-98 / CGA009)</name>
    <dbReference type="NCBI Taxonomy" id="258594"/>
    <lineage>
        <taxon>Bacteria</taxon>
        <taxon>Pseudomonadati</taxon>
        <taxon>Pseudomonadota</taxon>
        <taxon>Alphaproteobacteria</taxon>
        <taxon>Hyphomicrobiales</taxon>
        <taxon>Nitrobacteraceae</taxon>
        <taxon>Rhodopseudomonas</taxon>
    </lineage>
</organism>
<dbReference type="HOGENOM" id="CLU_2466978_0_0_5"/>
<dbReference type="AlphaFoldDB" id="Q6NAS0"/>
<sequence length="88" mass="9331">MGTLSANGRRGVFSVSHQRSRPAHICRAVPARCRSSPIVMPAGRSNGSADWGENRMNDTTKLAASRALAHLLAAAALLTIAGVVFYVR</sequence>
<accession>Q6NAS0</accession>
<reference evidence="2" key="1">
    <citation type="journal article" date="2004" name="Nat. Biotechnol.">
        <title>Complete genome sequence of the metabolically versatile photosynthetic bacterium Rhodopseudomonas palustris.</title>
        <authorList>
            <person name="Larimer F.W."/>
            <person name="Chain P."/>
            <person name="Hauser L."/>
            <person name="Lamerdin J."/>
            <person name="Malfatti S."/>
            <person name="Do L."/>
            <person name="Land M.L."/>
            <person name="Pelletier D.A."/>
            <person name="Beatty J.T."/>
            <person name="Lang A.S."/>
            <person name="Tabita F.R."/>
            <person name="Gibson J.L."/>
            <person name="Hanson T.E."/>
            <person name="Bobst C."/>
            <person name="Torres J.L."/>
            <person name="Peres C."/>
            <person name="Harrison F.H."/>
            <person name="Gibson J."/>
            <person name="Harwood C.S."/>
        </authorList>
    </citation>
    <scope>NUCLEOTIDE SEQUENCE [LARGE SCALE GENOMIC DNA]</scope>
    <source>
        <strain evidence="2">CGA009</strain>
    </source>
</reference>
<evidence type="ECO:0000313" key="2">
    <source>
        <dbReference type="EMBL" id="CAE26554.1"/>
    </source>
</evidence>